<dbReference type="Proteomes" id="UP000217918">
    <property type="component" value="Unassembled WGS sequence"/>
</dbReference>
<dbReference type="RefSeq" id="WP_042254448.1">
    <property type="nucleotide sequence ID" value="NZ_BBOW01000069.1"/>
</dbReference>
<gene>
    <name evidence="1" type="ORF">CNR29_05200</name>
</gene>
<dbReference type="EMBL" id="NVYO01000001">
    <property type="protein sequence ID" value="PBQ23432.1"/>
    <property type="molecule type" value="Genomic_DNA"/>
</dbReference>
<comment type="caution">
    <text evidence="1">The sequence shown here is derived from an EMBL/GenBank/DDBJ whole genome shotgun (WGS) entry which is preliminary data.</text>
</comment>
<accession>A0A2A3TWJ8</accession>
<protein>
    <submittedName>
        <fullName evidence="1">Uncharacterized protein</fullName>
    </submittedName>
</protein>
<organism evidence="1 2">
    <name type="scientific">Levilactobacillus brevis</name>
    <name type="common">Lactobacillus brevis</name>
    <dbReference type="NCBI Taxonomy" id="1580"/>
    <lineage>
        <taxon>Bacteria</taxon>
        <taxon>Bacillati</taxon>
        <taxon>Bacillota</taxon>
        <taxon>Bacilli</taxon>
        <taxon>Lactobacillales</taxon>
        <taxon>Lactobacillaceae</taxon>
        <taxon>Levilactobacillus</taxon>
    </lineage>
</organism>
<sequence length="160" mass="17238">MAVGNAVDDFTGRNSIDIGEGRTLNLYKAKDVSITITRADGSTVILRNFQDGDMVTPQKTNNKVDAMSDPQASAAASVTYDAMGTIQTTVQQGSPTNNLLSELYNTDEVFGFHIAYGDEKTGGDHCMIQKAPDAPFGKNVPTRAWTAQVFDYKYDGDANA</sequence>
<evidence type="ECO:0000313" key="1">
    <source>
        <dbReference type="EMBL" id="PBQ23432.1"/>
    </source>
</evidence>
<evidence type="ECO:0000313" key="2">
    <source>
        <dbReference type="Proteomes" id="UP000217918"/>
    </source>
</evidence>
<proteinExistence type="predicted"/>
<reference evidence="1 2" key="1">
    <citation type="submission" date="2017-09" db="EMBL/GenBank/DDBJ databases">
        <title>Genome sequence of Lactobacillus brevis D7.</title>
        <authorList>
            <person name="Kwon M.-S."/>
            <person name="Lim S.K."/>
            <person name="Choi H.-J."/>
        </authorList>
    </citation>
    <scope>NUCLEOTIDE SEQUENCE [LARGE SCALE GENOMIC DNA]</scope>
    <source>
        <strain evidence="1 2">D7</strain>
    </source>
</reference>
<dbReference type="AlphaFoldDB" id="A0A2A3TWJ8"/>
<name>A0A2A3TWJ8_LEVBR</name>